<evidence type="ECO:0000259" key="10">
    <source>
        <dbReference type="SMART" id="SM00829"/>
    </source>
</evidence>
<dbReference type="SUPFAM" id="SSF51735">
    <property type="entry name" value="NAD(P)-binding Rossmann-fold domains"/>
    <property type="match status" value="1"/>
</dbReference>
<comment type="catalytic activity">
    <reaction evidence="7">
        <text>a secondary alcohol + NAD(+) = a ketone + NADH + H(+)</text>
        <dbReference type="Rhea" id="RHEA:10740"/>
        <dbReference type="ChEBI" id="CHEBI:15378"/>
        <dbReference type="ChEBI" id="CHEBI:17087"/>
        <dbReference type="ChEBI" id="CHEBI:35681"/>
        <dbReference type="ChEBI" id="CHEBI:57540"/>
        <dbReference type="ChEBI" id="CHEBI:57945"/>
        <dbReference type="EC" id="1.1.1.1"/>
    </reaction>
</comment>
<dbReference type="InterPro" id="IPR013149">
    <property type="entry name" value="ADH-like_C"/>
</dbReference>
<evidence type="ECO:0000256" key="7">
    <source>
        <dbReference type="ARBA" id="ARBA00049164"/>
    </source>
</evidence>
<gene>
    <name evidence="11" type="ORF">SD72_09025</name>
</gene>
<dbReference type="InterPro" id="IPR020843">
    <property type="entry name" value="ER"/>
</dbReference>
<dbReference type="AlphaFoldDB" id="A0A0D0ILS6"/>
<evidence type="ECO:0000313" key="12">
    <source>
        <dbReference type="Proteomes" id="UP000032120"/>
    </source>
</evidence>
<protein>
    <recommendedName>
        <fullName evidence="3">alcohol dehydrogenase</fullName>
        <ecNumber evidence="3">1.1.1.1</ecNumber>
    </recommendedName>
</protein>
<reference evidence="11 12" key="1">
    <citation type="submission" date="2015-01" db="EMBL/GenBank/DDBJ databases">
        <title>Draft genome sequence of Leucobacter komagatae strain VKM ST2845.</title>
        <authorList>
            <person name="Karlyshev A.V."/>
            <person name="Kudryashova E.B."/>
        </authorList>
    </citation>
    <scope>NUCLEOTIDE SEQUENCE [LARGE SCALE GENOMIC DNA]</scope>
    <source>
        <strain evidence="11 12">VKM ST2845</strain>
    </source>
</reference>
<dbReference type="InterPro" id="IPR011032">
    <property type="entry name" value="GroES-like_sf"/>
</dbReference>
<dbReference type="Proteomes" id="UP000032120">
    <property type="component" value="Unassembled WGS sequence"/>
</dbReference>
<dbReference type="PANTHER" id="PTHR42940:SF8">
    <property type="entry name" value="VACUOLAR PROTEIN SORTING-ASSOCIATED PROTEIN 11"/>
    <property type="match status" value="1"/>
</dbReference>
<dbReference type="GO" id="GO:0004022">
    <property type="term" value="F:alcohol dehydrogenase (NAD+) activity"/>
    <property type="evidence" value="ECO:0007669"/>
    <property type="project" value="UniProtKB-EC"/>
</dbReference>
<name>A0A0D0ILS6_9MICO</name>
<dbReference type="InterPro" id="IPR013154">
    <property type="entry name" value="ADH-like_N"/>
</dbReference>
<evidence type="ECO:0000256" key="9">
    <source>
        <dbReference type="RuleBase" id="RU361277"/>
    </source>
</evidence>
<dbReference type="RefSeq" id="WP_042544120.1">
    <property type="nucleotide sequence ID" value="NZ_JXSQ01000010.1"/>
</dbReference>
<comment type="catalytic activity">
    <reaction evidence="8">
        <text>a primary alcohol + NAD(+) = an aldehyde + NADH + H(+)</text>
        <dbReference type="Rhea" id="RHEA:10736"/>
        <dbReference type="ChEBI" id="CHEBI:15378"/>
        <dbReference type="ChEBI" id="CHEBI:15734"/>
        <dbReference type="ChEBI" id="CHEBI:17478"/>
        <dbReference type="ChEBI" id="CHEBI:57540"/>
        <dbReference type="ChEBI" id="CHEBI:57945"/>
        <dbReference type="EC" id="1.1.1.1"/>
    </reaction>
</comment>
<dbReference type="SMART" id="SM00829">
    <property type="entry name" value="PKS_ER"/>
    <property type="match status" value="1"/>
</dbReference>
<evidence type="ECO:0000256" key="5">
    <source>
        <dbReference type="ARBA" id="ARBA00022833"/>
    </source>
</evidence>
<dbReference type="Pfam" id="PF00107">
    <property type="entry name" value="ADH_zinc_N"/>
    <property type="match status" value="1"/>
</dbReference>
<dbReference type="PANTHER" id="PTHR42940">
    <property type="entry name" value="ALCOHOL DEHYDROGENASE 1-RELATED"/>
    <property type="match status" value="1"/>
</dbReference>
<proteinExistence type="inferred from homology"/>
<comment type="cofactor">
    <cofactor evidence="1 9">
        <name>Zn(2+)</name>
        <dbReference type="ChEBI" id="CHEBI:29105"/>
    </cofactor>
</comment>
<dbReference type="EMBL" id="JXSQ01000010">
    <property type="protein sequence ID" value="KIP52514.1"/>
    <property type="molecule type" value="Genomic_DNA"/>
</dbReference>
<dbReference type="Pfam" id="PF08240">
    <property type="entry name" value="ADH_N"/>
    <property type="match status" value="1"/>
</dbReference>
<dbReference type="Gene3D" id="3.90.180.10">
    <property type="entry name" value="Medium-chain alcohol dehydrogenases, catalytic domain"/>
    <property type="match status" value="2"/>
</dbReference>
<keyword evidence="5 9" id="KW-0862">Zinc</keyword>
<evidence type="ECO:0000256" key="6">
    <source>
        <dbReference type="ARBA" id="ARBA00023002"/>
    </source>
</evidence>
<evidence type="ECO:0000256" key="8">
    <source>
        <dbReference type="ARBA" id="ARBA00049243"/>
    </source>
</evidence>
<accession>A0A0D0ILS6</accession>
<organism evidence="11 12">
    <name type="scientific">Leucobacter komagatae</name>
    <dbReference type="NCBI Taxonomy" id="55969"/>
    <lineage>
        <taxon>Bacteria</taxon>
        <taxon>Bacillati</taxon>
        <taxon>Actinomycetota</taxon>
        <taxon>Actinomycetes</taxon>
        <taxon>Micrococcales</taxon>
        <taxon>Microbacteriaceae</taxon>
        <taxon>Leucobacter</taxon>
    </lineage>
</organism>
<evidence type="ECO:0000256" key="1">
    <source>
        <dbReference type="ARBA" id="ARBA00001947"/>
    </source>
</evidence>
<evidence type="ECO:0000256" key="4">
    <source>
        <dbReference type="ARBA" id="ARBA00022723"/>
    </source>
</evidence>
<dbReference type="EC" id="1.1.1.1" evidence="3"/>
<comment type="similarity">
    <text evidence="2 9">Belongs to the zinc-containing alcohol dehydrogenase family.</text>
</comment>
<dbReference type="SUPFAM" id="SSF50129">
    <property type="entry name" value="GroES-like"/>
    <property type="match status" value="1"/>
</dbReference>
<comment type="caution">
    <text evidence="11">The sequence shown here is derived from an EMBL/GenBank/DDBJ whole genome shotgun (WGS) entry which is preliminary data.</text>
</comment>
<evidence type="ECO:0000313" key="11">
    <source>
        <dbReference type="EMBL" id="KIP52514.1"/>
    </source>
</evidence>
<dbReference type="OrthoDB" id="3567264at2"/>
<evidence type="ECO:0000256" key="2">
    <source>
        <dbReference type="ARBA" id="ARBA00008072"/>
    </source>
</evidence>
<keyword evidence="4 9" id="KW-0479">Metal-binding</keyword>
<dbReference type="GO" id="GO:0008270">
    <property type="term" value="F:zinc ion binding"/>
    <property type="evidence" value="ECO:0007669"/>
    <property type="project" value="InterPro"/>
</dbReference>
<keyword evidence="6" id="KW-0560">Oxidoreductase</keyword>
<evidence type="ECO:0000256" key="3">
    <source>
        <dbReference type="ARBA" id="ARBA00013190"/>
    </source>
</evidence>
<keyword evidence="12" id="KW-1185">Reference proteome</keyword>
<dbReference type="Gene3D" id="3.40.50.720">
    <property type="entry name" value="NAD(P)-binding Rossmann-like Domain"/>
    <property type="match status" value="1"/>
</dbReference>
<dbReference type="InterPro" id="IPR036291">
    <property type="entry name" value="NAD(P)-bd_dom_sf"/>
</dbReference>
<sequence>MKAWRLDSVPGELKRVEVDIPQPNPGTVIVETKAVGLCHTDVGYMEGKIPFAKPLPIILGHEAAGVVSAIGEGVENVAVGDAVAAALIIADAPGATRDGAYADFFEVTAAQLVHLPAGFDWGQAAAATDAGVTAYTGVAVHGAVKAGDRVGIVGLGGLGMTGARIAKVLGATVFGVEPRQSSWEVAKEQGVDEVYADVSELEGKDLDVIIDFAGFGTTTAGALRAVKYAGTVVLVGLGKTETEFTSFDLVSRSITLKGSTPDGNPENLRAVLKMIADGDLKIRATEIGFEEIPDGLGRLQRGEADGRLYATI</sequence>
<dbReference type="PROSITE" id="PS00059">
    <property type="entry name" value="ADH_ZINC"/>
    <property type="match status" value="1"/>
</dbReference>
<feature type="domain" description="Enoyl reductase (ER)" evidence="10">
    <location>
        <begin position="8"/>
        <end position="310"/>
    </location>
</feature>
<dbReference type="InterPro" id="IPR002328">
    <property type="entry name" value="ADH_Zn_CS"/>
</dbReference>
<dbReference type="GO" id="GO:0005737">
    <property type="term" value="C:cytoplasm"/>
    <property type="evidence" value="ECO:0007669"/>
    <property type="project" value="TreeGrafter"/>
</dbReference>